<protein>
    <submittedName>
        <fullName evidence="1">Uncharacterized protein</fullName>
    </submittedName>
</protein>
<keyword evidence="2" id="KW-1185">Reference proteome</keyword>
<proteinExistence type="predicted"/>
<evidence type="ECO:0000313" key="1">
    <source>
        <dbReference type="EMBL" id="UNZ03072.1"/>
    </source>
</evidence>
<name>A0ABY3Z0J6_STRRM</name>
<dbReference type="Proteomes" id="UP000829494">
    <property type="component" value="Chromosome"/>
</dbReference>
<organism evidence="1 2">
    <name type="scientific">Streptomyces rimosus subsp. rimosus</name>
    <dbReference type="NCBI Taxonomy" id="132474"/>
    <lineage>
        <taxon>Bacteria</taxon>
        <taxon>Bacillati</taxon>
        <taxon>Actinomycetota</taxon>
        <taxon>Actinomycetes</taxon>
        <taxon>Kitasatosporales</taxon>
        <taxon>Streptomycetaceae</taxon>
        <taxon>Streptomyces</taxon>
    </lineage>
</organism>
<dbReference type="GeneID" id="66857833"/>
<dbReference type="RefSeq" id="WP_003984568.1">
    <property type="nucleotide sequence ID" value="NZ_CP043497.1"/>
</dbReference>
<accession>A0ABY3Z0J6</accession>
<reference evidence="1 2" key="1">
    <citation type="submission" date="2022-03" db="EMBL/GenBank/DDBJ databases">
        <title>Complete genome of Streptomyces rimosus ssp. rimosus R7 (=ATCC 10970).</title>
        <authorList>
            <person name="Beganovic S."/>
            <person name="Ruckert C."/>
            <person name="Busche T."/>
            <person name="Kalinowski J."/>
            <person name="Wittmann C."/>
        </authorList>
    </citation>
    <scope>NUCLEOTIDE SEQUENCE [LARGE SCALE GENOMIC DNA]</scope>
    <source>
        <strain evidence="1 2">R7</strain>
    </source>
</reference>
<sequence>MLVGALTAAGVTAVYLRRFCAETFRRATRPWAGGAAFAAVSTALASARGLWKSSARDVGETCGLRGHPYDIDVHLGPHGQQGFLPLFSNKCDASYAHRRT</sequence>
<gene>
    <name evidence="1" type="ORF">SRIMR7_13030</name>
</gene>
<evidence type="ECO:0000313" key="2">
    <source>
        <dbReference type="Proteomes" id="UP000829494"/>
    </source>
</evidence>
<dbReference type="EMBL" id="CP094298">
    <property type="protein sequence ID" value="UNZ03072.1"/>
    <property type="molecule type" value="Genomic_DNA"/>
</dbReference>